<organism evidence="2 3">
    <name type="scientific">Nocardiopsis sediminis</name>
    <dbReference type="NCBI Taxonomy" id="1778267"/>
    <lineage>
        <taxon>Bacteria</taxon>
        <taxon>Bacillati</taxon>
        <taxon>Actinomycetota</taxon>
        <taxon>Actinomycetes</taxon>
        <taxon>Streptosporangiales</taxon>
        <taxon>Nocardiopsidaceae</taxon>
        <taxon>Nocardiopsis</taxon>
    </lineage>
</organism>
<feature type="signal peptide" evidence="1">
    <location>
        <begin position="1"/>
        <end position="28"/>
    </location>
</feature>
<accession>A0ABV8FWQ7</accession>
<feature type="chain" id="PRO_5046752449" description="Secreted protein" evidence="1">
    <location>
        <begin position="29"/>
        <end position="161"/>
    </location>
</feature>
<evidence type="ECO:0000313" key="2">
    <source>
        <dbReference type="EMBL" id="MFC3999311.1"/>
    </source>
</evidence>
<dbReference type="Proteomes" id="UP001595847">
    <property type="component" value="Unassembled WGS sequence"/>
</dbReference>
<dbReference type="RefSeq" id="WP_378537677.1">
    <property type="nucleotide sequence ID" value="NZ_JBHSBH010000015.1"/>
</dbReference>
<reference evidence="3" key="1">
    <citation type="journal article" date="2019" name="Int. J. Syst. Evol. Microbiol.">
        <title>The Global Catalogue of Microorganisms (GCM) 10K type strain sequencing project: providing services to taxonomists for standard genome sequencing and annotation.</title>
        <authorList>
            <consortium name="The Broad Institute Genomics Platform"/>
            <consortium name="The Broad Institute Genome Sequencing Center for Infectious Disease"/>
            <person name="Wu L."/>
            <person name="Ma J."/>
        </authorList>
    </citation>
    <scope>NUCLEOTIDE SEQUENCE [LARGE SCALE GENOMIC DNA]</scope>
    <source>
        <strain evidence="3">TBRC 1826</strain>
    </source>
</reference>
<sequence length="161" mass="16401">MPRISPKPAGVLLGALALTALAASPAAAAEGQVDGTISAEGQSCSWTDGVTSDQAPNNLTVDRASINPSDGGNLTCDGSTTATLNNDPNVTFDDSAGTLTADLLDISVTLVGVTCRYQATDVSAQRDADTRTYTTTADIPLYEGGILCPDPASVDASFTFR</sequence>
<evidence type="ECO:0008006" key="4">
    <source>
        <dbReference type="Google" id="ProtNLM"/>
    </source>
</evidence>
<name>A0ABV8FWQ7_9ACTN</name>
<keyword evidence="3" id="KW-1185">Reference proteome</keyword>
<comment type="caution">
    <text evidence="2">The sequence shown here is derived from an EMBL/GenBank/DDBJ whole genome shotgun (WGS) entry which is preliminary data.</text>
</comment>
<gene>
    <name evidence="2" type="ORF">ACFOVU_25600</name>
</gene>
<proteinExistence type="predicted"/>
<evidence type="ECO:0000313" key="3">
    <source>
        <dbReference type="Proteomes" id="UP001595847"/>
    </source>
</evidence>
<dbReference type="EMBL" id="JBHSBH010000015">
    <property type="protein sequence ID" value="MFC3999311.1"/>
    <property type="molecule type" value="Genomic_DNA"/>
</dbReference>
<protein>
    <recommendedName>
        <fullName evidence="4">Secreted protein</fullName>
    </recommendedName>
</protein>
<evidence type="ECO:0000256" key="1">
    <source>
        <dbReference type="SAM" id="SignalP"/>
    </source>
</evidence>
<keyword evidence="1" id="KW-0732">Signal</keyword>